<dbReference type="EMBL" id="CT573213">
    <property type="protein sequence ID" value="CAJ65448.1"/>
    <property type="molecule type" value="Genomic_DNA"/>
</dbReference>
<gene>
    <name evidence="1" type="ordered locus">FRAAL6825</name>
</gene>
<dbReference type="AlphaFoldDB" id="Q0RAU2"/>
<dbReference type="Proteomes" id="UP000000657">
    <property type="component" value="Chromosome"/>
</dbReference>
<sequence length="66" mass="6482">MVCTTVLAAPPTPPRPAAALTSDPDDLVALCDGRVAVGGICRPTMVCRCGAGKSASAAVDIGRCPG</sequence>
<organism evidence="1 2">
    <name type="scientific">Frankia alni (strain DSM 45986 / CECT 9034 / ACN14a)</name>
    <dbReference type="NCBI Taxonomy" id="326424"/>
    <lineage>
        <taxon>Bacteria</taxon>
        <taxon>Bacillati</taxon>
        <taxon>Actinomycetota</taxon>
        <taxon>Actinomycetes</taxon>
        <taxon>Frankiales</taxon>
        <taxon>Frankiaceae</taxon>
        <taxon>Frankia</taxon>
    </lineage>
</organism>
<evidence type="ECO:0000313" key="2">
    <source>
        <dbReference type="Proteomes" id="UP000000657"/>
    </source>
</evidence>
<dbReference type="HOGENOM" id="CLU_2824832_0_0_11"/>
<dbReference type="KEGG" id="fal:FRAAL6825"/>
<evidence type="ECO:0000313" key="1">
    <source>
        <dbReference type="EMBL" id="CAJ65448.1"/>
    </source>
</evidence>
<keyword evidence="2" id="KW-1185">Reference proteome</keyword>
<accession>Q0RAU2</accession>
<reference evidence="1 2" key="1">
    <citation type="journal article" date="2007" name="Genome Res.">
        <title>Genome characteristics of facultatively symbiotic Frankia sp. strains reflect host range and host plant biogeography.</title>
        <authorList>
            <person name="Normand P."/>
            <person name="Lapierre P."/>
            <person name="Tisa L.S."/>
            <person name="Gogarten J.P."/>
            <person name="Alloisio N."/>
            <person name="Bagnarol E."/>
            <person name="Bassi C.A."/>
            <person name="Berry A.M."/>
            <person name="Bickhart D.M."/>
            <person name="Choisne N."/>
            <person name="Couloux A."/>
            <person name="Cournoyer B."/>
            <person name="Cruveiller S."/>
            <person name="Daubin V."/>
            <person name="Demange N."/>
            <person name="Francino M.P."/>
            <person name="Goltsman E."/>
            <person name="Huang Y."/>
            <person name="Kopp O.R."/>
            <person name="Labarre L."/>
            <person name="Lapidus A."/>
            <person name="Lavire C."/>
            <person name="Marechal J."/>
            <person name="Martinez M."/>
            <person name="Mastronunzio J.E."/>
            <person name="Mullin B.C."/>
            <person name="Niemann J."/>
            <person name="Pujic P."/>
            <person name="Rawnsley T."/>
            <person name="Rouy Z."/>
            <person name="Schenowitz C."/>
            <person name="Sellstedt A."/>
            <person name="Tavares F."/>
            <person name="Tomkins J.P."/>
            <person name="Vallenet D."/>
            <person name="Valverde C."/>
            <person name="Wall L.G."/>
            <person name="Wang Y."/>
            <person name="Medigue C."/>
            <person name="Benson D.R."/>
        </authorList>
    </citation>
    <scope>NUCLEOTIDE SEQUENCE [LARGE SCALE GENOMIC DNA]</scope>
    <source>
        <strain evidence="2">DSM 45986 / CECT 9034 / ACN14a</strain>
    </source>
</reference>
<proteinExistence type="predicted"/>
<protein>
    <submittedName>
        <fullName evidence="1">Uncharacterized protein</fullName>
    </submittedName>
</protein>
<name>Q0RAU2_FRAAA</name>